<dbReference type="Gene3D" id="1.10.10.10">
    <property type="entry name" value="Winged helix-like DNA-binding domain superfamily/Winged helix DNA-binding domain"/>
    <property type="match status" value="2"/>
</dbReference>
<evidence type="ECO:0000256" key="4">
    <source>
        <dbReference type="ARBA" id="ARBA00023125"/>
    </source>
</evidence>
<comment type="similarity">
    <text evidence="1">In the C-terminal section; belongs to the class-I pyridoxal-phosphate-dependent aminotransferase family.</text>
</comment>
<gene>
    <name evidence="7" type="ORF">AB6T85_19790</name>
</gene>
<dbReference type="PROSITE" id="PS50949">
    <property type="entry name" value="HTH_GNTR"/>
    <property type="match status" value="2"/>
</dbReference>
<sequence length="536" mass="58195">MPLTNVPLIQLFASQQARTRRDRLCAALRQLITDGTLRQGERLPSSRLLAVDLSLSRVTVEAAYAQLESEGCLLRHSGKGTFVAADRQLITDGTLRQGERLPSSRLLAVDLSLSRVTVEAAYAQLESEGCLLRHSGKGTFVAADLPAPRRPTPASSTAAPALSSRGSNIVASGGCDDPLFPLAFAAGSPDLRAFPHAIWRRLVAQRLRHTPEKMMGYGAPQGLADLREAVARYLAQARGVRCDAGQIIILTSSQQALQMLAMLLCDTGDAVWLEEPGYRGAYHAFNSAGATIGTLELDDEGAKIPDRPAAKLIYLTPSHQYPTGATMSLTRRLAWLAYARAHGSWLIEDDYDSEFYYGAQPAPALQGLDKAGRVLYLGTFSKTLFPSLRLAYLAVPPALVDACCRMRSVMDGHSAQLMQAVTADFLDRGHFQAHLRLMRKLYGSRRELLLTELATKLGDRLHPLSHQHGLQLTATLPDGGEEKLTRQALQAGLVLPRLSPLYQGDARQEGWLLGFSALAPAEIVSAVEKLARVFSG</sequence>
<keyword evidence="4" id="KW-0238">DNA-binding</keyword>
<dbReference type="CDD" id="cd07377">
    <property type="entry name" value="WHTH_GntR"/>
    <property type="match status" value="2"/>
</dbReference>
<dbReference type="SUPFAM" id="SSF46785">
    <property type="entry name" value="Winged helix' DNA-binding domain"/>
    <property type="match status" value="2"/>
</dbReference>
<keyword evidence="5" id="KW-0804">Transcription</keyword>
<protein>
    <submittedName>
        <fullName evidence="7">Aminotransferase class I/II-fold pyridoxal phosphate-dependent enzyme</fullName>
    </submittedName>
</protein>
<evidence type="ECO:0000256" key="5">
    <source>
        <dbReference type="ARBA" id="ARBA00023163"/>
    </source>
</evidence>
<keyword evidence="8" id="KW-1185">Reference proteome</keyword>
<dbReference type="InterPro" id="IPR015421">
    <property type="entry name" value="PyrdxlP-dep_Trfase_major"/>
</dbReference>
<dbReference type="RefSeq" id="WP_369896420.1">
    <property type="nucleotide sequence ID" value="NZ_JBGFFX010000014.1"/>
</dbReference>
<dbReference type="PANTHER" id="PTHR46577:SF1">
    <property type="entry name" value="HTH-TYPE TRANSCRIPTIONAL REGULATORY PROTEIN GABR"/>
    <property type="match status" value="1"/>
</dbReference>
<dbReference type="InterPro" id="IPR000524">
    <property type="entry name" value="Tscrpt_reg_HTH_GntR"/>
</dbReference>
<evidence type="ECO:0000313" key="8">
    <source>
        <dbReference type="Proteomes" id="UP001565243"/>
    </source>
</evidence>
<dbReference type="SUPFAM" id="SSF53383">
    <property type="entry name" value="PLP-dependent transferases"/>
    <property type="match status" value="1"/>
</dbReference>
<keyword evidence="7" id="KW-0032">Aminotransferase</keyword>
<dbReference type="Pfam" id="PF00392">
    <property type="entry name" value="GntR"/>
    <property type="match status" value="2"/>
</dbReference>
<dbReference type="PRINTS" id="PR00035">
    <property type="entry name" value="HTHGNTR"/>
</dbReference>
<dbReference type="Pfam" id="PF00155">
    <property type="entry name" value="Aminotran_1_2"/>
    <property type="match status" value="1"/>
</dbReference>
<dbReference type="Proteomes" id="UP001565243">
    <property type="component" value="Unassembled WGS sequence"/>
</dbReference>
<dbReference type="InterPro" id="IPR036388">
    <property type="entry name" value="WH-like_DNA-bd_sf"/>
</dbReference>
<dbReference type="EMBL" id="JBGFFX010000014">
    <property type="protein sequence ID" value="MEY8772654.1"/>
    <property type="molecule type" value="Genomic_DNA"/>
</dbReference>
<name>A0ABV4ECK6_9GAMM</name>
<evidence type="ECO:0000256" key="2">
    <source>
        <dbReference type="ARBA" id="ARBA00022898"/>
    </source>
</evidence>
<proteinExistence type="inferred from homology"/>
<dbReference type="InterPro" id="IPR015424">
    <property type="entry name" value="PyrdxlP-dep_Trfase"/>
</dbReference>
<dbReference type="InterPro" id="IPR051446">
    <property type="entry name" value="HTH_trans_reg/aminotransferase"/>
</dbReference>
<dbReference type="InterPro" id="IPR036390">
    <property type="entry name" value="WH_DNA-bd_sf"/>
</dbReference>
<feature type="domain" description="HTH gntR-type" evidence="6">
    <location>
        <begin position="18"/>
        <end position="86"/>
    </location>
</feature>
<reference evidence="7 8" key="1">
    <citation type="submission" date="2024-07" db="EMBL/GenBank/DDBJ databases">
        <authorList>
            <person name="Hebao G."/>
        </authorList>
    </citation>
    <scope>NUCLEOTIDE SEQUENCE [LARGE SCALE GENOMIC DNA]</scope>
    <source>
        <strain evidence="7 8">ACCC 02193</strain>
    </source>
</reference>
<dbReference type="GO" id="GO:0008483">
    <property type="term" value="F:transaminase activity"/>
    <property type="evidence" value="ECO:0007669"/>
    <property type="project" value="UniProtKB-KW"/>
</dbReference>
<dbReference type="PANTHER" id="PTHR46577">
    <property type="entry name" value="HTH-TYPE TRANSCRIPTIONAL REGULATORY PROTEIN GABR"/>
    <property type="match status" value="1"/>
</dbReference>
<dbReference type="Gene3D" id="3.40.640.10">
    <property type="entry name" value="Type I PLP-dependent aspartate aminotransferase-like (Major domain)"/>
    <property type="match status" value="1"/>
</dbReference>
<evidence type="ECO:0000313" key="7">
    <source>
        <dbReference type="EMBL" id="MEY8772654.1"/>
    </source>
</evidence>
<comment type="caution">
    <text evidence="7">The sequence shown here is derived from an EMBL/GenBank/DDBJ whole genome shotgun (WGS) entry which is preliminary data.</text>
</comment>
<evidence type="ECO:0000256" key="3">
    <source>
        <dbReference type="ARBA" id="ARBA00023015"/>
    </source>
</evidence>
<dbReference type="InterPro" id="IPR004839">
    <property type="entry name" value="Aminotransferase_I/II_large"/>
</dbReference>
<keyword evidence="3" id="KW-0805">Transcription regulation</keyword>
<dbReference type="CDD" id="cd00609">
    <property type="entry name" value="AAT_like"/>
    <property type="match status" value="1"/>
</dbReference>
<accession>A0ABV4ECK6</accession>
<evidence type="ECO:0000256" key="1">
    <source>
        <dbReference type="ARBA" id="ARBA00005384"/>
    </source>
</evidence>
<organism evidence="7 8">
    <name type="scientific">Erwinia aeris</name>
    <dbReference type="NCBI Taxonomy" id="3239803"/>
    <lineage>
        <taxon>Bacteria</taxon>
        <taxon>Pseudomonadati</taxon>
        <taxon>Pseudomonadota</taxon>
        <taxon>Gammaproteobacteria</taxon>
        <taxon>Enterobacterales</taxon>
        <taxon>Erwiniaceae</taxon>
        <taxon>Erwinia</taxon>
    </lineage>
</organism>
<evidence type="ECO:0000259" key="6">
    <source>
        <dbReference type="PROSITE" id="PS50949"/>
    </source>
</evidence>
<keyword evidence="7" id="KW-0808">Transferase</keyword>
<dbReference type="SMART" id="SM00345">
    <property type="entry name" value="HTH_GNTR"/>
    <property type="match status" value="2"/>
</dbReference>
<feature type="domain" description="HTH gntR-type" evidence="6">
    <location>
        <begin position="77"/>
        <end position="144"/>
    </location>
</feature>
<keyword evidence="2" id="KW-0663">Pyridoxal phosphate</keyword>